<gene>
    <name evidence="2" type="ORF">D0Z70_17970</name>
</gene>
<dbReference type="Proteomes" id="UP000283469">
    <property type="component" value="Unassembled WGS sequence"/>
</dbReference>
<evidence type="ECO:0000256" key="1">
    <source>
        <dbReference type="SAM" id="Phobius"/>
    </source>
</evidence>
<protein>
    <submittedName>
        <fullName evidence="2">Uncharacterized protein</fullName>
    </submittedName>
</protein>
<feature type="transmembrane region" description="Helical" evidence="1">
    <location>
        <begin position="58"/>
        <end position="80"/>
    </location>
</feature>
<sequence length="125" mass="13467">MNPHQDEDVDPVPGIGADLNVLLAYARSVNSEALGIEAVAYAIVTVIKAERRFARVSYTLLVTGSMVLSSLCAFMTAWSLHAPLPGAVIVGISAGMGAASTGLILIPWDAIGRKFRDLNRWWRRS</sequence>
<organism evidence="2 3">
    <name type="scientific">Sphingobium terrigena</name>
    <dbReference type="NCBI Taxonomy" id="2304063"/>
    <lineage>
        <taxon>Bacteria</taxon>
        <taxon>Pseudomonadati</taxon>
        <taxon>Pseudomonadota</taxon>
        <taxon>Alphaproteobacteria</taxon>
        <taxon>Sphingomonadales</taxon>
        <taxon>Sphingomonadaceae</taxon>
        <taxon>Sphingobium</taxon>
    </lineage>
</organism>
<proteinExistence type="predicted"/>
<dbReference type="OrthoDB" id="7472907at2"/>
<keyword evidence="3" id="KW-1185">Reference proteome</keyword>
<name>A0A418YNU8_9SPHN</name>
<feature type="transmembrane region" description="Helical" evidence="1">
    <location>
        <begin position="86"/>
        <end position="106"/>
    </location>
</feature>
<keyword evidence="1" id="KW-1133">Transmembrane helix</keyword>
<keyword evidence="1" id="KW-0472">Membrane</keyword>
<accession>A0A418YNU8</accession>
<keyword evidence="1" id="KW-0812">Transmembrane</keyword>
<evidence type="ECO:0000313" key="3">
    <source>
        <dbReference type="Proteomes" id="UP000283469"/>
    </source>
</evidence>
<reference evidence="2 3" key="1">
    <citation type="submission" date="2018-08" db="EMBL/GenBank/DDBJ databases">
        <title>Sphingobium sp. EO9.</title>
        <authorList>
            <person name="Park Y."/>
            <person name="Kim K.H."/>
            <person name="Jeon C.O."/>
        </authorList>
    </citation>
    <scope>NUCLEOTIDE SEQUENCE [LARGE SCALE GENOMIC DNA]</scope>
    <source>
        <strain evidence="2 3">EO9</strain>
    </source>
</reference>
<dbReference type="AlphaFoldDB" id="A0A418YNU8"/>
<evidence type="ECO:0000313" key="2">
    <source>
        <dbReference type="EMBL" id="RJG52928.1"/>
    </source>
</evidence>
<comment type="caution">
    <text evidence="2">The sequence shown here is derived from an EMBL/GenBank/DDBJ whole genome shotgun (WGS) entry which is preliminary data.</text>
</comment>
<dbReference type="EMBL" id="QVRA01000020">
    <property type="protein sequence ID" value="RJG52928.1"/>
    <property type="molecule type" value="Genomic_DNA"/>
</dbReference>